<evidence type="ECO:0000313" key="3">
    <source>
        <dbReference type="EMBL" id="RTE65801.1"/>
    </source>
</evidence>
<reference evidence="3 4" key="1">
    <citation type="submission" date="2018-11" db="EMBL/GenBank/DDBJ databases">
        <title>The draft genome sequence of Amphritea opalescens ANRC-JH13T.</title>
        <authorList>
            <person name="Fang Z."/>
            <person name="Zhang Y."/>
            <person name="Han X."/>
        </authorList>
    </citation>
    <scope>NUCLEOTIDE SEQUENCE [LARGE SCALE GENOMIC DNA]</scope>
    <source>
        <strain evidence="3 4">ANRC-JH13</strain>
    </source>
</reference>
<keyword evidence="2" id="KW-0812">Transmembrane</keyword>
<dbReference type="RefSeq" id="WP_126158724.1">
    <property type="nucleotide sequence ID" value="NZ_RQXW01000008.1"/>
</dbReference>
<name>A0A430KQM3_9GAMM</name>
<evidence type="ECO:0000256" key="2">
    <source>
        <dbReference type="SAM" id="Phobius"/>
    </source>
</evidence>
<dbReference type="Proteomes" id="UP000283087">
    <property type="component" value="Unassembled WGS sequence"/>
</dbReference>
<keyword evidence="4" id="KW-1185">Reference proteome</keyword>
<feature type="transmembrane region" description="Helical" evidence="2">
    <location>
        <begin position="6"/>
        <end position="25"/>
    </location>
</feature>
<feature type="region of interest" description="Disordered" evidence="1">
    <location>
        <begin position="57"/>
        <end position="76"/>
    </location>
</feature>
<comment type="caution">
    <text evidence="3">The sequence shown here is derived from an EMBL/GenBank/DDBJ whole genome shotgun (WGS) entry which is preliminary data.</text>
</comment>
<accession>A0A430KQM3</accession>
<organism evidence="3 4">
    <name type="scientific">Amphritea opalescens</name>
    <dbReference type="NCBI Taxonomy" id="2490544"/>
    <lineage>
        <taxon>Bacteria</taxon>
        <taxon>Pseudomonadati</taxon>
        <taxon>Pseudomonadota</taxon>
        <taxon>Gammaproteobacteria</taxon>
        <taxon>Oceanospirillales</taxon>
        <taxon>Oceanospirillaceae</taxon>
        <taxon>Amphritea</taxon>
    </lineage>
</organism>
<evidence type="ECO:0000313" key="4">
    <source>
        <dbReference type="Proteomes" id="UP000283087"/>
    </source>
</evidence>
<gene>
    <name evidence="3" type="ORF">EH243_11090</name>
</gene>
<dbReference type="AlphaFoldDB" id="A0A430KQM3"/>
<keyword evidence="2" id="KW-0472">Membrane</keyword>
<sequence>MERYQYIIVLLFIVLAFTPITWQAIQRRKLNPPPMASHDRKLYRLWRSDPQSYERQYGAMDKQYQQVQKDKNRTTP</sequence>
<protein>
    <submittedName>
        <fullName evidence="3">Uncharacterized protein</fullName>
    </submittedName>
</protein>
<keyword evidence="2" id="KW-1133">Transmembrane helix</keyword>
<evidence type="ECO:0000256" key="1">
    <source>
        <dbReference type="SAM" id="MobiDB-lite"/>
    </source>
</evidence>
<dbReference type="OrthoDB" id="6121091at2"/>
<proteinExistence type="predicted"/>
<dbReference type="EMBL" id="RQXW01000008">
    <property type="protein sequence ID" value="RTE65801.1"/>
    <property type="molecule type" value="Genomic_DNA"/>
</dbReference>